<dbReference type="InterPro" id="IPR036259">
    <property type="entry name" value="MFS_trans_sf"/>
</dbReference>
<dbReference type="Proteomes" id="UP000756346">
    <property type="component" value="Unassembled WGS sequence"/>
</dbReference>
<gene>
    <name evidence="8" type="ORF">B0I36DRAFT_255068</name>
</gene>
<evidence type="ECO:0000256" key="2">
    <source>
        <dbReference type="ARBA" id="ARBA00022692"/>
    </source>
</evidence>
<dbReference type="PANTHER" id="PTHR23501:SF199">
    <property type="entry name" value="MFS EFFLUX TRANSPORTER INPD-RELATED"/>
    <property type="match status" value="1"/>
</dbReference>
<organism evidence="8 9">
    <name type="scientific">Microdochium trichocladiopsis</name>
    <dbReference type="NCBI Taxonomy" id="1682393"/>
    <lineage>
        <taxon>Eukaryota</taxon>
        <taxon>Fungi</taxon>
        <taxon>Dikarya</taxon>
        <taxon>Ascomycota</taxon>
        <taxon>Pezizomycotina</taxon>
        <taxon>Sordariomycetes</taxon>
        <taxon>Xylariomycetidae</taxon>
        <taxon>Xylariales</taxon>
        <taxon>Microdochiaceae</taxon>
        <taxon>Microdochium</taxon>
    </lineage>
</organism>
<dbReference type="GO" id="GO:0005886">
    <property type="term" value="C:plasma membrane"/>
    <property type="evidence" value="ECO:0007669"/>
    <property type="project" value="TreeGrafter"/>
</dbReference>
<name>A0A9P8XRV6_9PEZI</name>
<feature type="transmembrane region" description="Helical" evidence="6">
    <location>
        <begin position="458"/>
        <end position="481"/>
    </location>
</feature>
<protein>
    <submittedName>
        <fullName evidence="8">Major facilitator superfamily domain-containing protein</fullName>
    </submittedName>
</protein>
<dbReference type="RefSeq" id="XP_046005241.1">
    <property type="nucleotide sequence ID" value="XM_046150853.1"/>
</dbReference>
<dbReference type="EMBL" id="JAGTJQ010000013">
    <property type="protein sequence ID" value="KAH7014274.1"/>
    <property type="molecule type" value="Genomic_DNA"/>
</dbReference>
<proteinExistence type="predicted"/>
<dbReference type="GO" id="GO:0022857">
    <property type="term" value="F:transmembrane transporter activity"/>
    <property type="evidence" value="ECO:0007669"/>
    <property type="project" value="InterPro"/>
</dbReference>
<feature type="transmembrane region" description="Helical" evidence="6">
    <location>
        <begin position="107"/>
        <end position="127"/>
    </location>
</feature>
<accession>A0A9P8XRV6</accession>
<comment type="caution">
    <text evidence="8">The sequence shown here is derived from an EMBL/GenBank/DDBJ whole genome shotgun (WGS) entry which is preliminary data.</text>
</comment>
<feature type="transmembrane region" description="Helical" evidence="6">
    <location>
        <begin position="139"/>
        <end position="157"/>
    </location>
</feature>
<feature type="transmembrane region" description="Helical" evidence="6">
    <location>
        <begin position="207"/>
        <end position="226"/>
    </location>
</feature>
<feature type="region of interest" description="Disordered" evidence="5">
    <location>
        <begin position="490"/>
        <end position="567"/>
    </location>
</feature>
<dbReference type="InterPro" id="IPR011701">
    <property type="entry name" value="MFS"/>
</dbReference>
<evidence type="ECO:0000256" key="3">
    <source>
        <dbReference type="ARBA" id="ARBA00022989"/>
    </source>
</evidence>
<feature type="compositionally biased region" description="Basic and acidic residues" evidence="5">
    <location>
        <begin position="558"/>
        <end position="567"/>
    </location>
</feature>
<evidence type="ECO:0000313" key="8">
    <source>
        <dbReference type="EMBL" id="KAH7014274.1"/>
    </source>
</evidence>
<dbReference type="SUPFAM" id="SSF103473">
    <property type="entry name" value="MFS general substrate transporter"/>
    <property type="match status" value="1"/>
</dbReference>
<feature type="transmembrane region" description="Helical" evidence="6">
    <location>
        <begin position="74"/>
        <end position="95"/>
    </location>
</feature>
<dbReference type="Pfam" id="PF07690">
    <property type="entry name" value="MFS_1"/>
    <property type="match status" value="1"/>
</dbReference>
<evidence type="ECO:0000256" key="6">
    <source>
        <dbReference type="SAM" id="Phobius"/>
    </source>
</evidence>
<dbReference type="GeneID" id="70180399"/>
<evidence type="ECO:0000256" key="1">
    <source>
        <dbReference type="ARBA" id="ARBA00004141"/>
    </source>
</evidence>
<dbReference type="PROSITE" id="PS50850">
    <property type="entry name" value="MFS"/>
    <property type="match status" value="1"/>
</dbReference>
<dbReference type="Gene3D" id="1.20.1250.20">
    <property type="entry name" value="MFS general substrate transporter like domains"/>
    <property type="match status" value="1"/>
</dbReference>
<dbReference type="AlphaFoldDB" id="A0A9P8XRV6"/>
<reference evidence="8" key="1">
    <citation type="journal article" date="2021" name="Nat. Commun.">
        <title>Genetic determinants of endophytism in the Arabidopsis root mycobiome.</title>
        <authorList>
            <person name="Mesny F."/>
            <person name="Miyauchi S."/>
            <person name="Thiergart T."/>
            <person name="Pickel B."/>
            <person name="Atanasova L."/>
            <person name="Karlsson M."/>
            <person name="Huettel B."/>
            <person name="Barry K.W."/>
            <person name="Haridas S."/>
            <person name="Chen C."/>
            <person name="Bauer D."/>
            <person name="Andreopoulos W."/>
            <person name="Pangilinan J."/>
            <person name="LaButti K."/>
            <person name="Riley R."/>
            <person name="Lipzen A."/>
            <person name="Clum A."/>
            <person name="Drula E."/>
            <person name="Henrissat B."/>
            <person name="Kohler A."/>
            <person name="Grigoriev I.V."/>
            <person name="Martin F.M."/>
            <person name="Hacquard S."/>
        </authorList>
    </citation>
    <scope>NUCLEOTIDE SEQUENCE</scope>
    <source>
        <strain evidence="8">MPI-CAGE-CH-0230</strain>
    </source>
</reference>
<dbReference type="PANTHER" id="PTHR23501">
    <property type="entry name" value="MAJOR FACILITATOR SUPERFAMILY"/>
    <property type="match status" value="1"/>
</dbReference>
<keyword evidence="9" id="KW-1185">Reference proteome</keyword>
<keyword evidence="3 6" id="KW-1133">Transmembrane helix</keyword>
<evidence type="ECO:0000256" key="4">
    <source>
        <dbReference type="ARBA" id="ARBA00023136"/>
    </source>
</evidence>
<keyword evidence="2 6" id="KW-0812">Transmembrane</keyword>
<evidence type="ECO:0000256" key="5">
    <source>
        <dbReference type="SAM" id="MobiDB-lite"/>
    </source>
</evidence>
<evidence type="ECO:0000313" key="9">
    <source>
        <dbReference type="Proteomes" id="UP000756346"/>
    </source>
</evidence>
<comment type="subcellular location">
    <subcellularLocation>
        <location evidence="1">Membrane</location>
        <topology evidence="1">Multi-pass membrane protein</topology>
    </subcellularLocation>
</comment>
<dbReference type="InterPro" id="IPR020846">
    <property type="entry name" value="MFS_dom"/>
</dbReference>
<dbReference type="OrthoDB" id="10021397at2759"/>
<feature type="transmembrane region" description="Helical" evidence="6">
    <location>
        <begin position="178"/>
        <end position="195"/>
    </location>
</feature>
<feature type="transmembrane region" description="Helical" evidence="6">
    <location>
        <begin position="246"/>
        <end position="271"/>
    </location>
</feature>
<feature type="non-terminal residue" evidence="8">
    <location>
        <position position="567"/>
    </location>
</feature>
<feature type="domain" description="Major facilitator superfamily (MFS) profile" evidence="7">
    <location>
        <begin position="1"/>
        <end position="486"/>
    </location>
</feature>
<keyword evidence="4 6" id="KW-0472">Membrane</keyword>
<evidence type="ECO:0000259" key="7">
    <source>
        <dbReference type="PROSITE" id="PS50850"/>
    </source>
</evidence>
<sequence length="567" mass="59774">LLGPAIPAITSDFRTLDHISWYTSAYLLTQMPFQLVFGRVLGFFEPKLFYMAAMLVFEVGSVLCATAPSSAVFILGRAVSGVGAAGIMAGGFAILGHTPMRERPRLMAFFFAMQSVAYTAGPSISGALTDSYLTWRFNFWIQLPLGVVALATFHFVVDSVPNPNCDLPLLTKLNRCDPISTGLLMSWLVLLFLALEWGGSSLPYSSPQVWGCLLGAGLLAIAFAALQVRKKDDGLVPLRLINQRTVACCCAFSALYGAANVTHITLLPTYLQTVHDISATLSGVYQLPITFSNIISVAISSQAISTWGHFLPFLRAGPLVYLVGSVLFQQLRTTSGPAWYIGSEIPIGAGFGLAIHSSVLAIQVVVSPHDMPLAAVMELFSQQLGRAVGISIAQSIFVQNLQAGLRGVVDASGGNSSTSSSNSSIVSDLAGQGLQEMIDSMKALEPASQAAVREVLNGALTTAFILPVAATAGAAVLTWFVETRTIDVSKKAGRASGGDDAEQTQIKSGGRQGEDTTVAAIGEKNTDRTAPEVAPGDDARVDASGGVKGGLTAARVNTRKDNRGSSY</sequence>